<feature type="chain" id="PRO_5008060154" evidence="1">
    <location>
        <begin position="22"/>
        <end position="661"/>
    </location>
</feature>
<sequence length="661" mass="75382">MRSMLVCVFVLLTLLGAPALAERGLVEVRYEGKSTVCEFDPESGKIYGIGKALNIPSDDLSLRDLRKICKVREDRKELVLYVYGCRFGKGSELSSEPPEGPYADDTNFDFKGLTYSGNFQYLKDERTEFTFSRTTATVLAEMGLKRPLDAEGEVFLESEPSKISFSLLARKGRLSLKAGRIIDEDLFFQGLALKFSESKKNDTELKILSHAGCTADVFVNGLHYRTVKIDKDLYYLKVPVISTSNRYEVIFYCPEGISRKTYRYEKRDRTLSKGQKDLFLGMDTKEGAPYVRAGYGITPRFSFWYERRDETERSGLVASLGSRILELWYGKRDRSPFGNITLSGDTFLVRIEKGEDLLRYEVDKRLALGGKNIYLRATERETALGTTLSGKFRKRYAFLNLSLLLPPAVKTSSASYTEKGPRVRLFSRIRLSRNWDLSARLEQDRTASLELERIAKGWGRLSLGYERNLEQSADTWSLGLDLTEKKGFTFFVKGNYSPNRNYLLFAGIRGSFRRSRGTYFEKPFEGKGCLEIAADIPAFTVTVKSWTGRVLFCRTVKEKAFIPLKPDETYIVEMEEGLQEGKLYVPQQKTYTIHTFFHACNVLHPVFEPVKQVSGRSEKEWGEVLLHCTCSDGKTFKRKAPIFMHEWTIPVPEDCTCKVAE</sequence>
<dbReference type="EMBL" id="LSFI01000089">
    <property type="protein sequence ID" value="OAG26700.1"/>
    <property type="molecule type" value="Genomic_DNA"/>
</dbReference>
<protein>
    <submittedName>
        <fullName evidence="2">Uncharacterized protein</fullName>
    </submittedName>
</protein>
<name>A0A177E5H6_9BACT</name>
<keyword evidence="3" id="KW-1185">Reference proteome</keyword>
<keyword evidence="1" id="KW-0732">Signal</keyword>
<dbReference type="AlphaFoldDB" id="A0A177E5H6"/>
<reference evidence="2 3" key="1">
    <citation type="submission" date="2016-02" db="EMBL/GenBank/DDBJ databases">
        <title>Draft genome sequence of Thermodesulfatator sp. S606.</title>
        <authorList>
            <person name="Lai Q."/>
            <person name="Cao J."/>
            <person name="Dupont S."/>
            <person name="Shao Z."/>
            <person name="Jebbar M."/>
            <person name="Alain K."/>
        </authorList>
    </citation>
    <scope>NUCLEOTIDE SEQUENCE [LARGE SCALE GENOMIC DNA]</scope>
    <source>
        <strain evidence="2 3">S606</strain>
    </source>
</reference>
<feature type="signal peptide" evidence="1">
    <location>
        <begin position="1"/>
        <end position="21"/>
    </location>
</feature>
<evidence type="ECO:0000313" key="3">
    <source>
        <dbReference type="Proteomes" id="UP000076964"/>
    </source>
</evidence>
<dbReference type="Proteomes" id="UP000076964">
    <property type="component" value="Unassembled WGS sequence"/>
</dbReference>
<accession>A0A177E5H6</accession>
<organism evidence="2 3">
    <name type="scientific">Thermodesulfatator autotrophicus</name>
    <dbReference type="NCBI Taxonomy" id="1795632"/>
    <lineage>
        <taxon>Bacteria</taxon>
        <taxon>Pseudomonadati</taxon>
        <taxon>Thermodesulfobacteriota</taxon>
        <taxon>Thermodesulfobacteria</taxon>
        <taxon>Thermodesulfobacteriales</taxon>
        <taxon>Thermodesulfatatoraceae</taxon>
        <taxon>Thermodesulfatator</taxon>
    </lineage>
</organism>
<gene>
    <name evidence="2" type="ORF">TH606_10960</name>
</gene>
<proteinExistence type="predicted"/>
<comment type="caution">
    <text evidence="2">The sequence shown here is derived from an EMBL/GenBank/DDBJ whole genome shotgun (WGS) entry which is preliminary data.</text>
</comment>
<evidence type="ECO:0000256" key="1">
    <source>
        <dbReference type="SAM" id="SignalP"/>
    </source>
</evidence>
<evidence type="ECO:0000313" key="2">
    <source>
        <dbReference type="EMBL" id="OAG26700.1"/>
    </source>
</evidence>